<evidence type="ECO:0000313" key="1">
    <source>
        <dbReference type="EMBL" id="TCJ30958.1"/>
    </source>
</evidence>
<dbReference type="EMBL" id="SJZJ01000002">
    <property type="protein sequence ID" value="TCJ30958.1"/>
    <property type="molecule type" value="Genomic_DNA"/>
</dbReference>
<name>A0A4R1CLN4_9ACTN</name>
<dbReference type="InterPro" id="IPR017853">
    <property type="entry name" value="GH"/>
</dbReference>
<dbReference type="Proteomes" id="UP000295453">
    <property type="component" value="Unassembled WGS sequence"/>
</dbReference>
<protein>
    <submittedName>
        <fullName evidence="1">Uncharacterized protein</fullName>
    </submittedName>
</protein>
<dbReference type="Gene3D" id="3.20.20.80">
    <property type="entry name" value="Glycosidases"/>
    <property type="match status" value="1"/>
</dbReference>
<sequence>MWQYTSKASVSGIGHVVDRNYFNGTLAQLKAFAGGTATTPAPTRNGVCEAGEFCYYYNSFEAGSLSDHAPSQADYGATQPGCYEFKSAGNGQGVCVKNHAASVWNRTGKTVRVYFNSSYGGTSQAVAAGTKANLVTALKNQNASHRTV</sequence>
<comment type="caution">
    <text evidence="1">The sequence shown here is derived from an EMBL/GenBank/DDBJ whole genome shotgun (WGS) entry which is preliminary data.</text>
</comment>
<gene>
    <name evidence="1" type="ORF">EPD65_02530</name>
</gene>
<evidence type="ECO:0000313" key="2">
    <source>
        <dbReference type="Proteomes" id="UP000295453"/>
    </source>
</evidence>
<dbReference type="Pfam" id="PF03995">
    <property type="entry name" value="Inhibitor_I36"/>
    <property type="match status" value="1"/>
</dbReference>
<accession>A0A4R1CLN4</accession>
<reference evidence="1 2" key="1">
    <citation type="submission" date="2019-03" db="EMBL/GenBank/DDBJ databases">
        <authorList>
            <person name="Kim M.K.M."/>
        </authorList>
    </citation>
    <scope>NUCLEOTIDE SEQUENCE [LARGE SCALE GENOMIC DNA]</scope>
    <source>
        <strain evidence="1 2">18JY15-6</strain>
    </source>
</reference>
<dbReference type="AlphaFoldDB" id="A0A4R1CLN4"/>
<proteinExistence type="predicted"/>
<dbReference type="OrthoDB" id="2677885at2"/>
<keyword evidence="2" id="KW-1185">Reference proteome</keyword>
<dbReference type="SUPFAM" id="SSF51445">
    <property type="entry name" value="(Trans)glycosidases"/>
    <property type="match status" value="1"/>
</dbReference>
<organism evidence="1 2">
    <name type="scientific">Nocardioides jejuensis</name>
    <dbReference type="NCBI Taxonomy" id="2502782"/>
    <lineage>
        <taxon>Bacteria</taxon>
        <taxon>Bacillati</taxon>
        <taxon>Actinomycetota</taxon>
        <taxon>Actinomycetes</taxon>
        <taxon>Propionibacteriales</taxon>
        <taxon>Nocardioidaceae</taxon>
        <taxon>Nocardioides</taxon>
    </lineage>
</organism>